<evidence type="ECO:0000313" key="1">
    <source>
        <dbReference type="EMBL" id="MFC4652010.1"/>
    </source>
</evidence>
<organism evidence="1 2">
    <name type="scientific">Lactococcus nasutitermitis</name>
    <dbReference type="NCBI Taxonomy" id="1652957"/>
    <lineage>
        <taxon>Bacteria</taxon>
        <taxon>Bacillati</taxon>
        <taxon>Bacillota</taxon>
        <taxon>Bacilli</taxon>
        <taxon>Lactobacillales</taxon>
        <taxon>Streptococcaceae</taxon>
        <taxon>Lactococcus</taxon>
    </lineage>
</organism>
<comment type="caution">
    <text evidence="1">The sequence shown here is derived from an EMBL/GenBank/DDBJ whole genome shotgun (WGS) entry which is preliminary data.</text>
</comment>
<proteinExistence type="predicted"/>
<protein>
    <submittedName>
        <fullName evidence="1">DUF1697 domain-containing protein</fullName>
    </submittedName>
</protein>
<dbReference type="Pfam" id="PF08002">
    <property type="entry name" value="DUF1697"/>
    <property type="match status" value="1"/>
</dbReference>
<dbReference type="PANTHER" id="PTHR36439">
    <property type="entry name" value="BLL4334 PROTEIN"/>
    <property type="match status" value="1"/>
</dbReference>
<reference evidence="2" key="1">
    <citation type="journal article" date="2019" name="Int. J. Syst. Evol. Microbiol.">
        <title>The Global Catalogue of Microorganisms (GCM) 10K type strain sequencing project: providing services to taxonomists for standard genome sequencing and annotation.</title>
        <authorList>
            <consortium name="The Broad Institute Genomics Platform"/>
            <consortium name="The Broad Institute Genome Sequencing Center for Infectious Disease"/>
            <person name="Wu L."/>
            <person name="Ma J."/>
        </authorList>
    </citation>
    <scope>NUCLEOTIDE SEQUENCE [LARGE SCALE GENOMIC DNA]</scope>
    <source>
        <strain evidence="2">CCUG 63287</strain>
    </source>
</reference>
<dbReference type="InterPro" id="IPR012545">
    <property type="entry name" value="DUF1697"/>
</dbReference>
<dbReference type="EMBL" id="JBHSGD010000004">
    <property type="protein sequence ID" value="MFC4652010.1"/>
    <property type="molecule type" value="Genomic_DNA"/>
</dbReference>
<dbReference type="Gene3D" id="3.30.70.1280">
    <property type="entry name" value="SP0830-like domains"/>
    <property type="match status" value="1"/>
</dbReference>
<dbReference type="RefSeq" id="WP_244842526.1">
    <property type="nucleotide sequence ID" value="NZ_BOVQ01000002.1"/>
</dbReference>
<sequence length="128" mass="14742">MRVCTFLRGVNVGGIKLKMADLKADFESAGFTDIVTVLATGNIIFSSDLDKMEIFQRLSEILPVAFFLKTDVEIRQMMLANPFDNERDKHNYVFISDENFAEFIFDSFVKIKHDLTERAALVQGNFYW</sequence>
<gene>
    <name evidence="1" type="ORF">ACFO26_03740</name>
</gene>
<name>A0ABV9JEU0_9LACT</name>
<keyword evidence="2" id="KW-1185">Reference proteome</keyword>
<dbReference type="SUPFAM" id="SSF160379">
    <property type="entry name" value="SP0830-like"/>
    <property type="match status" value="1"/>
</dbReference>
<dbReference type="PANTHER" id="PTHR36439:SF1">
    <property type="entry name" value="DUF1697 DOMAIN-CONTAINING PROTEIN"/>
    <property type="match status" value="1"/>
</dbReference>
<dbReference type="Proteomes" id="UP001595987">
    <property type="component" value="Unassembled WGS sequence"/>
</dbReference>
<evidence type="ECO:0000313" key="2">
    <source>
        <dbReference type="Proteomes" id="UP001595987"/>
    </source>
</evidence>
<accession>A0ABV9JEU0</accession>